<reference evidence="15" key="1">
    <citation type="submission" date="2021-01" db="UniProtKB">
        <authorList>
            <consortium name="EnsemblPlants"/>
        </authorList>
    </citation>
    <scope>IDENTIFICATION</scope>
</reference>
<dbReference type="EnsemblPlants" id="Kaladp0011s1097.1.v1.1">
    <property type="protein sequence ID" value="Kaladp0011s1097.1.v1.1.CDS.1"/>
    <property type="gene ID" value="Kaladp0011s1097.v1.1"/>
</dbReference>
<evidence type="ECO:0000256" key="5">
    <source>
        <dbReference type="ARBA" id="ARBA00022729"/>
    </source>
</evidence>
<evidence type="ECO:0000256" key="9">
    <source>
        <dbReference type="ARBA" id="ARBA00023180"/>
    </source>
</evidence>
<comment type="subcellular location">
    <subcellularLocation>
        <location evidence="1">Cell membrane</location>
        <topology evidence="1">Lipid-anchor</topology>
        <topology evidence="1">GPI-anchor</topology>
    </subcellularLocation>
</comment>
<feature type="signal peptide" evidence="13">
    <location>
        <begin position="1"/>
        <end position="31"/>
    </location>
</feature>
<feature type="chain" id="PRO_5029694239" description="FAS1 domain-containing protein" evidence="13">
    <location>
        <begin position="32"/>
        <end position="408"/>
    </location>
</feature>
<evidence type="ECO:0000256" key="8">
    <source>
        <dbReference type="ARBA" id="ARBA00023136"/>
    </source>
</evidence>
<name>A0A7N0SX44_KALFE</name>
<dbReference type="PANTHER" id="PTHR32382">
    <property type="entry name" value="FASCICLIN-LIKE ARABINOGALACTAN PROTEIN"/>
    <property type="match status" value="1"/>
</dbReference>
<evidence type="ECO:0000256" key="1">
    <source>
        <dbReference type="ARBA" id="ARBA00004609"/>
    </source>
</evidence>
<dbReference type="SUPFAM" id="SSF82153">
    <property type="entry name" value="FAS1 domain"/>
    <property type="match status" value="2"/>
</dbReference>
<feature type="compositionally biased region" description="Acidic residues" evidence="12">
    <location>
        <begin position="363"/>
        <end position="385"/>
    </location>
</feature>
<evidence type="ECO:0000256" key="2">
    <source>
        <dbReference type="ARBA" id="ARBA00007843"/>
    </source>
</evidence>
<dbReference type="PANTHER" id="PTHR32382:SF64">
    <property type="entry name" value="FASCICLIN-LIKE ARABINOGALACTAN PROTEIN 2"/>
    <property type="match status" value="1"/>
</dbReference>
<evidence type="ECO:0000256" key="4">
    <source>
        <dbReference type="ARBA" id="ARBA00022622"/>
    </source>
</evidence>
<dbReference type="GO" id="GO:0098552">
    <property type="term" value="C:side of membrane"/>
    <property type="evidence" value="ECO:0007669"/>
    <property type="project" value="UniProtKB-KW"/>
</dbReference>
<protein>
    <recommendedName>
        <fullName evidence="14">FAS1 domain-containing protein</fullName>
    </recommendedName>
</protein>
<dbReference type="InterPro" id="IPR033254">
    <property type="entry name" value="Plant_FLA"/>
</dbReference>
<sequence length="408" mass="44047">MECFRFRSPFCSLASTIPLLLLCFILTTTNAHNITRMLAQHPEFSTFNHYLTVTHLAAEINRRQTITVLAVDNAGMSEILAKHLSLPTLKNVLSLHVLVDYYGAKKLHQITDGTTLTSTIFQASGAASGTSGFVNITDLKAGKVGFGTEDGKLTATFVKSIKEIPYYISVLQISKILTSEEAEAPVAAPSLNLTEILNMQGCKAFADLLKETGAEKTFDENVDGGLTVFCPIDAAIRGFANKYKNLTAAKKTSLLLYHGFPVYYSLQMLKSNNGKMNTLATDGKQKYAVTVQTDGEDVKLETKVVTATITGTVKDEDPLVVYKIDKVLQPTELFEAGSEPDDEAAPAPKASKKAKSKAKGAASDEDAEADAPADDSEDTTADEDNAAANLSAEKLMATVFFAVCLWIF</sequence>
<dbReference type="OMA" id="SSMYQAT"/>
<dbReference type="GO" id="GO:0048364">
    <property type="term" value="P:root development"/>
    <property type="evidence" value="ECO:0007669"/>
    <property type="project" value="TreeGrafter"/>
</dbReference>
<comment type="function">
    <text evidence="11">May be a cell surface adhesion protein.</text>
</comment>
<dbReference type="GO" id="GO:0005886">
    <property type="term" value="C:plasma membrane"/>
    <property type="evidence" value="ECO:0007669"/>
    <property type="project" value="UniProtKB-SubCell"/>
</dbReference>
<dbReference type="PROSITE" id="PS50213">
    <property type="entry name" value="FAS1"/>
    <property type="match status" value="2"/>
</dbReference>
<evidence type="ECO:0000256" key="10">
    <source>
        <dbReference type="ARBA" id="ARBA00023288"/>
    </source>
</evidence>
<organism evidence="15 16">
    <name type="scientific">Kalanchoe fedtschenkoi</name>
    <name type="common">Lavender scallops</name>
    <name type="synonym">South American air plant</name>
    <dbReference type="NCBI Taxonomy" id="63787"/>
    <lineage>
        <taxon>Eukaryota</taxon>
        <taxon>Viridiplantae</taxon>
        <taxon>Streptophyta</taxon>
        <taxon>Embryophyta</taxon>
        <taxon>Tracheophyta</taxon>
        <taxon>Spermatophyta</taxon>
        <taxon>Magnoliopsida</taxon>
        <taxon>eudicotyledons</taxon>
        <taxon>Gunneridae</taxon>
        <taxon>Pentapetalae</taxon>
        <taxon>Saxifragales</taxon>
        <taxon>Crassulaceae</taxon>
        <taxon>Kalanchoe</taxon>
    </lineage>
</organism>
<evidence type="ECO:0000256" key="13">
    <source>
        <dbReference type="SAM" id="SignalP"/>
    </source>
</evidence>
<evidence type="ECO:0000313" key="15">
    <source>
        <dbReference type="EnsemblPlants" id="Kaladp0011s1097.1.v1.1.CDS.1"/>
    </source>
</evidence>
<evidence type="ECO:0000256" key="6">
    <source>
        <dbReference type="ARBA" id="ARBA00022737"/>
    </source>
</evidence>
<feature type="domain" description="FAS1" evidence="14">
    <location>
        <begin position="189"/>
        <end position="328"/>
    </location>
</feature>
<keyword evidence="4" id="KW-0336">GPI-anchor</keyword>
<accession>A0A7N0SX44</accession>
<dbReference type="SMART" id="SM00554">
    <property type="entry name" value="FAS1"/>
    <property type="match status" value="2"/>
</dbReference>
<comment type="similarity">
    <text evidence="2">Belongs to the fasciclin-like AGP family.</text>
</comment>
<evidence type="ECO:0000313" key="16">
    <source>
        <dbReference type="Proteomes" id="UP000594263"/>
    </source>
</evidence>
<dbReference type="Pfam" id="PF02469">
    <property type="entry name" value="Fasciclin"/>
    <property type="match status" value="2"/>
</dbReference>
<keyword evidence="10" id="KW-0449">Lipoprotein</keyword>
<evidence type="ECO:0000259" key="14">
    <source>
        <dbReference type="PROSITE" id="PS50213"/>
    </source>
</evidence>
<evidence type="ECO:0000256" key="7">
    <source>
        <dbReference type="ARBA" id="ARBA00022974"/>
    </source>
</evidence>
<dbReference type="AlphaFoldDB" id="A0A7N0SX44"/>
<keyword evidence="5 13" id="KW-0732">Signal</keyword>
<dbReference type="Gene3D" id="2.30.180.10">
    <property type="entry name" value="FAS1 domain"/>
    <property type="match status" value="2"/>
</dbReference>
<proteinExistence type="inferred from homology"/>
<feature type="region of interest" description="Disordered" evidence="12">
    <location>
        <begin position="335"/>
        <end position="385"/>
    </location>
</feature>
<evidence type="ECO:0000256" key="11">
    <source>
        <dbReference type="ARBA" id="ARBA00024686"/>
    </source>
</evidence>
<evidence type="ECO:0000256" key="3">
    <source>
        <dbReference type="ARBA" id="ARBA00022475"/>
    </source>
</evidence>
<keyword evidence="16" id="KW-1185">Reference proteome</keyword>
<dbReference type="FunFam" id="2.30.180.10:FF:000010">
    <property type="entry name" value="Fasciclin-like arabinogalactan protein 2"/>
    <property type="match status" value="1"/>
</dbReference>
<keyword evidence="9" id="KW-0325">Glycoprotein</keyword>
<dbReference type="Gramene" id="Kaladp0011s1097.1.v1.1">
    <property type="protein sequence ID" value="Kaladp0011s1097.1.v1.1.CDS.1"/>
    <property type="gene ID" value="Kaladp0011s1097.v1.1"/>
</dbReference>
<evidence type="ECO:0000256" key="12">
    <source>
        <dbReference type="SAM" id="MobiDB-lite"/>
    </source>
</evidence>
<feature type="domain" description="FAS1" evidence="14">
    <location>
        <begin position="31"/>
        <end position="165"/>
    </location>
</feature>
<keyword evidence="6" id="KW-0677">Repeat</keyword>
<dbReference type="GO" id="GO:0048367">
    <property type="term" value="P:shoot system development"/>
    <property type="evidence" value="ECO:0007669"/>
    <property type="project" value="TreeGrafter"/>
</dbReference>
<dbReference type="InterPro" id="IPR036378">
    <property type="entry name" value="FAS1_dom_sf"/>
</dbReference>
<keyword evidence="8" id="KW-0472">Membrane</keyword>
<keyword evidence="3" id="KW-1003">Cell membrane</keyword>
<dbReference type="Proteomes" id="UP000594263">
    <property type="component" value="Unplaced"/>
</dbReference>
<dbReference type="FunFam" id="2.30.180.10:FF:000008">
    <property type="entry name" value="Fasciclin-like arabinogalactan protein 10"/>
    <property type="match status" value="1"/>
</dbReference>
<dbReference type="InterPro" id="IPR000782">
    <property type="entry name" value="FAS1_domain"/>
</dbReference>
<keyword evidence="7" id="KW-0654">Proteoglycan</keyword>